<feature type="region of interest" description="Disordered" evidence="1">
    <location>
        <begin position="1"/>
        <end position="31"/>
    </location>
</feature>
<accession>U5G7A5</accession>
<dbReference type="InParanoid" id="U5G7A5"/>
<feature type="compositionally biased region" description="Low complexity" evidence="1">
    <location>
        <begin position="1"/>
        <end position="23"/>
    </location>
</feature>
<dbReference type="Proteomes" id="UP000006729">
    <property type="component" value="Chromosome 7"/>
</dbReference>
<dbReference type="AlphaFoldDB" id="U5G7A5"/>
<dbReference type="EMBL" id="CM009296">
    <property type="protein sequence ID" value="PNT28288.1"/>
    <property type="molecule type" value="Genomic_DNA"/>
</dbReference>
<evidence type="ECO:0000313" key="3">
    <source>
        <dbReference type="Proteomes" id="UP000006729"/>
    </source>
</evidence>
<organism evidence="2 3">
    <name type="scientific">Populus trichocarpa</name>
    <name type="common">Western balsam poplar</name>
    <name type="synonym">Populus balsamifera subsp. trichocarpa</name>
    <dbReference type="NCBI Taxonomy" id="3694"/>
    <lineage>
        <taxon>Eukaryota</taxon>
        <taxon>Viridiplantae</taxon>
        <taxon>Streptophyta</taxon>
        <taxon>Embryophyta</taxon>
        <taxon>Tracheophyta</taxon>
        <taxon>Spermatophyta</taxon>
        <taxon>Magnoliopsida</taxon>
        <taxon>eudicotyledons</taxon>
        <taxon>Gunneridae</taxon>
        <taxon>Pentapetalae</taxon>
        <taxon>rosids</taxon>
        <taxon>fabids</taxon>
        <taxon>Malpighiales</taxon>
        <taxon>Salicaceae</taxon>
        <taxon>Saliceae</taxon>
        <taxon>Populus</taxon>
    </lineage>
</organism>
<gene>
    <name evidence="2" type="ORF">POPTR_007G109500</name>
</gene>
<evidence type="ECO:0000313" key="2">
    <source>
        <dbReference type="EMBL" id="PNT28288.1"/>
    </source>
</evidence>
<evidence type="ECO:0000256" key="1">
    <source>
        <dbReference type="SAM" id="MobiDB-lite"/>
    </source>
</evidence>
<sequence length="102" mass="11810">MSSSFQSSTTSNNNVQQDTSSTTDPRFQQSNNTSRISAFHLPLSPVAHQRLLQIQQCSREPLTTSSAQYLDYKYPHCANVQEWREERRCYRCSSKGYLRCCH</sequence>
<protein>
    <submittedName>
        <fullName evidence="2">Uncharacterized protein</fullName>
    </submittedName>
</protein>
<name>U5G7A5_POPTR</name>
<reference evidence="2 3" key="1">
    <citation type="journal article" date="2006" name="Science">
        <title>The genome of black cottonwood, Populus trichocarpa (Torr. &amp; Gray).</title>
        <authorList>
            <person name="Tuskan G.A."/>
            <person name="Difazio S."/>
            <person name="Jansson S."/>
            <person name="Bohlmann J."/>
            <person name="Grigoriev I."/>
            <person name="Hellsten U."/>
            <person name="Putnam N."/>
            <person name="Ralph S."/>
            <person name="Rombauts S."/>
            <person name="Salamov A."/>
            <person name="Schein J."/>
            <person name="Sterck L."/>
            <person name="Aerts A."/>
            <person name="Bhalerao R.R."/>
            <person name="Bhalerao R.P."/>
            <person name="Blaudez D."/>
            <person name="Boerjan W."/>
            <person name="Brun A."/>
            <person name="Brunner A."/>
            <person name="Busov V."/>
            <person name="Campbell M."/>
            <person name="Carlson J."/>
            <person name="Chalot M."/>
            <person name="Chapman J."/>
            <person name="Chen G.L."/>
            <person name="Cooper D."/>
            <person name="Coutinho P.M."/>
            <person name="Couturier J."/>
            <person name="Covert S."/>
            <person name="Cronk Q."/>
            <person name="Cunningham R."/>
            <person name="Davis J."/>
            <person name="Degroeve S."/>
            <person name="Dejardin A."/>
            <person name="Depamphilis C."/>
            <person name="Detter J."/>
            <person name="Dirks B."/>
            <person name="Dubchak I."/>
            <person name="Duplessis S."/>
            <person name="Ehlting J."/>
            <person name="Ellis B."/>
            <person name="Gendler K."/>
            <person name="Goodstein D."/>
            <person name="Gribskov M."/>
            <person name="Grimwood J."/>
            <person name="Groover A."/>
            <person name="Gunter L."/>
            <person name="Hamberger B."/>
            <person name="Heinze B."/>
            <person name="Helariutta Y."/>
            <person name="Henrissat B."/>
            <person name="Holligan D."/>
            <person name="Holt R."/>
            <person name="Huang W."/>
            <person name="Islam-Faridi N."/>
            <person name="Jones S."/>
            <person name="Jones-Rhoades M."/>
            <person name="Jorgensen R."/>
            <person name="Joshi C."/>
            <person name="Kangasjarvi J."/>
            <person name="Karlsson J."/>
            <person name="Kelleher C."/>
            <person name="Kirkpatrick R."/>
            <person name="Kirst M."/>
            <person name="Kohler A."/>
            <person name="Kalluri U."/>
            <person name="Larimer F."/>
            <person name="Leebens-Mack J."/>
            <person name="Leple J.C."/>
            <person name="Locascio P."/>
            <person name="Lou Y."/>
            <person name="Lucas S."/>
            <person name="Martin F."/>
            <person name="Montanini B."/>
            <person name="Napoli C."/>
            <person name="Nelson D.R."/>
            <person name="Nelson C."/>
            <person name="Nieminen K."/>
            <person name="Nilsson O."/>
            <person name="Pereda V."/>
            <person name="Peter G."/>
            <person name="Philippe R."/>
            <person name="Pilate G."/>
            <person name="Poliakov A."/>
            <person name="Razumovskaya J."/>
            <person name="Richardson P."/>
            <person name="Rinaldi C."/>
            <person name="Ritland K."/>
            <person name="Rouze P."/>
            <person name="Ryaboy D."/>
            <person name="Schmutz J."/>
            <person name="Schrader J."/>
            <person name="Segerman B."/>
            <person name="Shin H."/>
            <person name="Siddiqui A."/>
            <person name="Sterky F."/>
            <person name="Terry A."/>
            <person name="Tsai C.J."/>
            <person name="Uberbacher E."/>
            <person name="Unneberg P."/>
            <person name="Vahala J."/>
            <person name="Wall K."/>
            <person name="Wessler S."/>
            <person name="Yang G."/>
            <person name="Yin T."/>
            <person name="Douglas C."/>
            <person name="Marra M."/>
            <person name="Sandberg G."/>
            <person name="Van de Peer Y."/>
            <person name="Rokhsar D."/>
        </authorList>
    </citation>
    <scope>NUCLEOTIDE SEQUENCE [LARGE SCALE GENOMIC DNA]</scope>
    <source>
        <strain evidence="3">cv. Nisqually</strain>
    </source>
</reference>
<keyword evidence="3" id="KW-1185">Reference proteome</keyword>
<proteinExistence type="predicted"/>